<protein>
    <submittedName>
        <fullName evidence="1">Uncharacterized protein</fullName>
    </submittedName>
</protein>
<gene>
    <name evidence="1" type="ORF">AMECASPLE_007157</name>
</gene>
<name>A0ABV0XNK9_9TELE</name>
<evidence type="ECO:0000313" key="1">
    <source>
        <dbReference type="EMBL" id="MEQ2283056.1"/>
    </source>
</evidence>
<keyword evidence="2" id="KW-1185">Reference proteome</keyword>
<proteinExistence type="predicted"/>
<comment type="caution">
    <text evidence="1">The sequence shown here is derived from an EMBL/GenBank/DDBJ whole genome shotgun (WGS) entry which is preliminary data.</text>
</comment>
<dbReference type="EMBL" id="JAHRIP010009763">
    <property type="protein sequence ID" value="MEQ2283056.1"/>
    <property type="molecule type" value="Genomic_DNA"/>
</dbReference>
<feature type="non-terminal residue" evidence="1">
    <location>
        <position position="1"/>
    </location>
</feature>
<sequence length="56" mass="6210">WKETAKISQVRTGRGGAAPTYGRWILSISAICFSNPRVQRTAPHLIQPCVWDDGGR</sequence>
<evidence type="ECO:0000313" key="2">
    <source>
        <dbReference type="Proteomes" id="UP001469553"/>
    </source>
</evidence>
<reference evidence="1 2" key="1">
    <citation type="submission" date="2021-06" db="EMBL/GenBank/DDBJ databases">
        <authorList>
            <person name="Palmer J.M."/>
        </authorList>
    </citation>
    <scope>NUCLEOTIDE SEQUENCE [LARGE SCALE GENOMIC DNA]</scope>
    <source>
        <strain evidence="1 2">AS_MEX2019</strain>
        <tissue evidence="1">Muscle</tissue>
    </source>
</reference>
<organism evidence="1 2">
    <name type="scientific">Ameca splendens</name>
    <dbReference type="NCBI Taxonomy" id="208324"/>
    <lineage>
        <taxon>Eukaryota</taxon>
        <taxon>Metazoa</taxon>
        <taxon>Chordata</taxon>
        <taxon>Craniata</taxon>
        <taxon>Vertebrata</taxon>
        <taxon>Euteleostomi</taxon>
        <taxon>Actinopterygii</taxon>
        <taxon>Neopterygii</taxon>
        <taxon>Teleostei</taxon>
        <taxon>Neoteleostei</taxon>
        <taxon>Acanthomorphata</taxon>
        <taxon>Ovalentaria</taxon>
        <taxon>Atherinomorphae</taxon>
        <taxon>Cyprinodontiformes</taxon>
        <taxon>Goodeidae</taxon>
        <taxon>Ameca</taxon>
    </lineage>
</organism>
<dbReference type="Proteomes" id="UP001469553">
    <property type="component" value="Unassembled WGS sequence"/>
</dbReference>
<accession>A0ABV0XNK9</accession>